<evidence type="ECO:0000313" key="1">
    <source>
        <dbReference type="EMBL" id="EJT97309.1"/>
    </source>
</evidence>
<dbReference type="AlphaFoldDB" id="M5FR31"/>
<dbReference type="GeneID" id="63689075"/>
<dbReference type="EMBL" id="JH795877">
    <property type="protein sequence ID" value="EJT97309.1"/>
    <property type="molecule type" value="Genomic_DNA"/>
</dbReference>
<protein>
    <submittedName>
        <fullName evidence="1">Uncharacterized protein</fullName>
    </submittedName>
</protein>
<dbReference type="Proteomes" id="UP000030653">
    <property type="component" value="Unassembled WGS sequence"/>
</dbReference>
<sequence length="62" mass="6767">MACVLQLKHCASFPLLLPKPVDPEGTAPTEEDSETALLDIRSAFHVAHPPLTGGRIFKIRMV</sequence>
<evidence type="ECO:0000313" key="2">
    <source>
        <dbReference type="Proteomes" id="UP000030653"/>
    </source>
</evidence>
<gene>
    <name evidence="1" type="ORF">DACRYDRAFT_25109</name>
</gene>
<keyword evidence="2" id="KW-1185">Reference proteome</keyword>
<accession>M5FR31</accession>
<reference evidence="1 2" key="1">
    <citation type="journal article" date="2012" name="Science">
        <title>The Paleozoic origin of enzymatic lignin decomposition reconstructed from 31 fungal genomes.</title>
        <authorList>
            <person name="Floudas D."/>
            <person name="Binder M."/>
            <person name="Riley R."/>
            <person name="Barry K."/>
            <person name="Blanchette R.A."/>
            <person name="Henrissat B."/>
            <person name="Martinez A.T."/>
            <person name="Otillar R."/>
            <person name="Spatafora J.W."/>
            <person name="Yadav J.S."/>
            <person name="Aerts A."/>
            <person name="Benoit I."/>
            <person name="Boyd A."/>
            <person name="Carlson A."/>
            <person name="Copeland A."/>
            <person name="Coutinho P.M."/>
            <person name="de Vries R.P."/>
            <person name="Ferreira P."/>
            <person name="Findley K."/>
            <person name="Foster B."/>
            <person name="Gaskell J."/>
            <person name="Glotzer D."/>
            <person name="Gorecki P."/>
            <person name="Heitman J."/>
            <person name="Hesse C."/>
            <person name="Hori C."/>
            <person name="Igarashi K."/>
            <person name="Jurgens J.A."/>
            <person name="Kallen N."/>
            <person name="Kersten P."/>
            <person name="Kohler A."/>
            <person name="Kuees U."/>
            <person name="Kumar T.K.A."/>
            <person name="Kuo A."/>
            <person name="LaButti K."/>
            <person name="Larrondo L.F."/>
            <person name="Lindquist E."/>
            <person name="Ling A."/>
            <person name="Lombard V."/>
            <person name="Lucas S."/>
            <person name="Lundell T."/>
            <person name="Martin R."/>
            <person name="McLaughlin D.J."/>
            <person name="Morgenstern I."/>
            <person name="Morin E."/>
            <person name="Murat C."/>
            <person name="Nagy L.G."/>
            <person name="Nolan M."/>
            <person name="Ohm R.A."/>
            <person name="Patyshakuliyeva A."/>
            <person name="Rokas A."/>
            <person name="Ruiz-Duenas F.J."/>
            <person name="Sabat G."/>
            <person name="Salamov A."/>
            <person name="Samejima M."/>
            <person name="Schmutz J."/>
            <person name="Slot J.C."/>
            <person name="St John F."/>
            <person name="Stenlid J."/>
            <person name="Sun H."/>
            <person name="Sun S."/>
            <person name="Syed K."/>
            <person name="Tsang A."/>
            <person name="Wiebenga A."/>
            <person name="Young D."/>
            <person name="Pisabarro A."/>
            <person name="Eastwood D.C."/>
            <person name="Martin F."/>
            <person name="Cullen D."/>
            <person name="Grigoriev I.V."/>
            <person name="Hibbett D.S."/>
        </authorList>
    </citation>
    <scope>NUCLEOTIDE SEQUENCE [LARGE SCALE GENOMIC DNA]</scope>
    <source>
        <strain evidence="1 2">DJM-731 SS1</strain>
    </source>
</reference>
<dbReference type="RefSeq" id="XP_040624207.1">
    <property type="nucleotide sequence ID" value="XM_040774013.1"/>
</dbReference>
<name>M5FR31_DACPD</name>
<dbReference type="HOGENOM" id="CLU_2904146_0_0_1"/>
<organism evidence="1 2">
    <name type="scientific">Dacryopinax primogenitus (strain DJM 731)</name>
    <name type="common">Brown rot fungus</name>
    <dbReference type="NCBI Taxonomy" id="1858805"/>
    <lineage>
        <taxon>Eukaryota</taxon>
        <taxon>Fungi</taxon>
        <taxon>Dikarya</taxon>
        <taxon>Basidiomycota</taxon>
        <taxon>Agaricomycotina</taxon>
        <taxon>Dacrymycetes</taxon>
        <taxon>Dacrymycetales</taxon>
        <taxon>Dacrymycetaceae</taxon>
        <taxon>Dacryopinax</taxon>
    </lineage>
</organism>
<proteinExistence type="predicted"/>